<sequence length="178" mass="19677">MTSGNLIRLFGLDGIIYFPDYPENGLNGSTASFLSSVGLPHDEIFTSTHLDLDLDEPNPVTLGLLMDLEGGEIPQTRRSWPVLGSLRTAVITIDTQSGAVHSYPEGSNTSQVLHRDIESFVFCLAEFRKLRDTKTGDSDNETLIQSFRTAVSALDPTPLNDEDSDWNIMLDEILDGMW</sequence>
<protein>
    <recommendedName>
        <fullName evidence="3">SUKH-4 immunity protein</fullName>
    </recommendedName>
</protein>
<dbReference type="AlphaFoldDB" id="A0A1U9QQ43"/>
<dbReference type="InterPro" id="IPR025851">
    <property type="entry name" value="SUKH-4"/>
</dbReference>
<evidence type="ECO:0000313" key="2">
    <source>
        <dbReference type="Proteomes" id="UP000189677"/>
    </source>
</evidence>
<keyword evidence="2" id="KW-1185">Reference proteome</keyword>
<proteinExistence type="predicted"/>
<dbReference type="KEGG" id="snw:BBN63_07470"/>
<accession>A0A1U9QQ43</accession>
<dbReference type="Proteomes" id="UP000189677">
    <property type="component" value="Chromosome"/>
</dbReference>
<reference evidence="1 2" key="1">
    <citation type="submission" date="2016-11" db="EMBL/GenBank/DDBJ databases">
        <title>Complete genome sequence of Streptomyces niveus SCSIO 3406.</title>
        <authorList>
            <person name="Zhu Q."/>
            <person name="Cheng W."/>
            <person name="Song Y."/>
            <person name="Li Q."/>
            <person name="Ju J."/>
        </authorList>
    </citation>
    <scope>NUCLEOTIDE SEQUENCE [LARGE SCALE GENOMIC DNA]</scope>
    <source>
        <strain evidence="1 2">SCSIO 3406</strain>
    </source>
</reference>
<evidence type="ECO:0008006" key="3">
    <source>
        <dbReference type="Google" id="ProtNLM"/>
    </source>
</evidence>
<evidence type="ECO:0000313" key="1">
    <source>
        <dbReference type="EMBL" id="AQU66113.1"/>
    </source>
</evidence>
<dbReference type="EMBL" id="CP018047">
    <property type="protein sequence ID" value="AQU66113.1"/>
    <property type="molecule type" value="Genomic_DNA"/>
</dbReference>
<gene>
    <name evidence="1" type="ORF">BBN63_07470</name>
</gene>
<dbReference type="Pfam" id="PF14435">
    <property type="entry name" value="SUKH-4"/>
    <property type="match status" value="1"/>
</dbReference>
<organism evidence="1 2">
    <name type="scientific">Streptomyces niveus</name>
    <name type="common">Streptomyces spheroides</name>
    <dbReference type="NCBI Taxonomy" id="193462"/>
    <lineage>
        <taxon>Bacteria</taxon>
        <taxon>Bacillati</taxon>
        <taxon>Actinomycetota</taxon>
        <taxon>Actinomycetes</taxon>
        <taxon>Kitasatosporales</taxon>
        <taxon>Streptomycetaceae</taxon>
        <taxon>Streptomyces</taxon>
    </lineage>
</organism>
<name>A0A1U9QQ43_STRNV</name>